<evidence type="ECO:0000313" key="2">
    <source>
        <dbReference type="Proteomes" id="UP001320972"/>
    </source>
</evidence>
<comment type="caution">
    <text evidence="1">The sequence shown here is derived from an EMBL/GenBank/DDBJ whole genome shotgun (WGS) entry which is preliminary data.</text>
</comment>
<evidence type="ECO:0000313" key="1">
    <source>
        <dbReference type="EMBL" id="MCU4971143.1"/>
    </source>
</evidence>
<dbReference type="EMBL" id="JAOPKB010000001">
    <property type="protein sequence ID" value="MCU4971143.1"/>
    <property type="molecule type" value="Genomic_DNA"/>
</dbReference>
<sequence>MDRSIEVPVEQFTSKLEKEGVEVHDDGRVAAEARIDGRLNIFGFAVANDDVQYMNGDGDDEDIWQLIIYHGDSGDIYLDGTNSIIILSSQNNDLEPFHELLEWMEWLEMPFSEFLEGEDAEIDPEEIEWERDPDTVQVLSDAPRLTEWEPNTL</sequence>
<dbReference type="Proteomes" id="UP001320972">
    <property type="component" value="Unassembled WGS sequence"/>
</dbReference>
<proteinExistence type="predicted"/>
<organism evidence="1 2">
    <name type="scientific">Natronoglomus mannanivorans</name>
    <dbReference type="NCBI Taxonomy" id="2979990"/>
    <lineage>
        <taxon>Archaea</taxon>
        <taxon>Methanobacteriati</taxon>
        <taxon>Methanobacteriota</taxon>
        <taxon>Stenosarchaea group</taxon>
        <taxon>Halobacteria</taxon>
        <taxon>Halobacteriales</taxon>
        <taxon>Natrialbaceae</taxon>
        <taxon>Natronoglomus</taxon>
    </lineage>
</organism>
<accession>A0ABT2Q8C9</accession>
<keyword evidence="2" id="KW-1185">Reference proteome</keyword>
<protein>
    <recommendedName>
        <fullName evidence="3">SMI1/KNR4 family protein</fullName>
    </recommendedName>
</protein>
<gene>
    <name evidence="1" type="ORF">OB955_00120</name>
</gene>
<evidence type="ECO:0008006" key="3">
    <source>
        <dbReference type="Google" id="ProtNLM"/>
    </source>
</evidence>
<dbReference type="RefSeq" id="WP_338006646.1">
    <property type="nucleotide sequence ID" value="NZ_JAOPKB010000001.1"/>
</dbReference>
<name>A0ABT2Q8C9_9EURY</name>
<reference evidence="1 2" key="1">
    <citation type="submission" date="2022-09" db="EMBL/GenBank/DDBJ databases">
        <title>Enrichment on poylsaccharides allowed isolation of novel metabolic and taxonomic groups of Haloarchaea.</title>
        <authorList>
            <person name="Sorokin D.Y."/>
            <person name="Elcheninov A.G."/>
            <person name="Khizhniak T.V."/>
            <person name="Kolganova T.V."/>
            <person name="Kublanov I.V."/>
        </authorList>
    </citation>
    <scope>NUCLEOTIDE SEQUENCE [LARGE SCALE GENOMIC DNA]</scope>
    <source>
        <strain evidence="1 2">AArc-m2/3/4</strain>
    </source>
</reference>